<protein>
    <recommendedName>
        <fullName evidence="4">Methyltransferase type 11 domain-containing protein</fullName>
    </recommendedName>
</protein>
<dbReference type="InterPro" id="IPR051052">
    <property type="entry name" value="Diverse_substrate_MTase"/>
</dbReference>
<dbReference type="GO" id="GO:0008757">
    <property type="term" value="F:S-adenosylmethionine-dependent methyltransferase activity"/>
    <property type="evidence" value="ECO:0007669"/>
    <property type="project" value="InterPro"/>
</dbReference>
<evidence type="ECO:0000259" key="4">
    <source>
        <dbReference type="Pfam" id="PF08241"/>
    </source>
</evidence>
<comment type="similarity">
    <text evidence="1">Belongs to the methyltransferase superfamily.</text>
</comment>
<evidence type="ECO:0000313" key="5">
    <source>
        <dbReference type="EMBL" id="ADU56101.1"/>
    </source>
</evidence>
<dbReference type="CDD" id="cd02440">
    <property type="entry name" value="AdoMet_MTases"/>
    <property type="match status" value="1"/>
</dbReference>
<dbReference type="PANTHER" id="PTHR44942">
    <property type="entry name" value="METHYLTRANSF_11 DOMAIN-CONTAINING PROTEIN"/>
    <property type="match status" value="1"/>
</dbReference>
<dbReference type="GO" id="GO:0032259">
    <property type="term" value="P:methylation"/>
    <property type="evidence" value="ECO:0007669"/>
    <property type="project" value="UniProtKB-KW"/>
</dbReference>
<dbReference type="InterPro" id="IPR013216">
    <property type="entry name" value="Methyltransf_11"/>
</dbReference>
<dbReference type="Pfam" id="PF08241">
    <property type="entry name" value="Methyltransf_11"/>
    <property type="match status" value="1"/>
</dbReference>
<reference evidence="5" key="1">
    <citation type="journal article" date="2010" name="J. Am. Chem. Soc.">
        <title>Tailoring enzyme-rich environmental DNA clones: a source of enzymes for generating libraries of unnatural natural products.</title>
        <authorList>
            <person name="Banik J.J."/>
            <person name="Craig J.W."/>
            <person name="Calle P.Y."/>
            <person name="Brady S.F."/>
        </authorList>
    </citation>
    <scope>NUCLEOTIDE SEQUENCE</scope>
</reference>
<gene>
    <name evidence="5" type="ORF">CA878-23</name>
</gene>
<keyword evidence="3" id="KW-0808">Transferase</keyword>
<name>E9L1M2_9ZZZZ</name>
<keyword evidence="2" id="KW-0489">Methyltransferase</keyword>
<organism evidence="5">
    <name type="scientific">uncultured organism CA878</name>
    <dbReference type="NCBI Taxonomy" id="941421"/>
    <lineage>
        <taxon>unclassified sequences</taxon>
        <taxon>environmental samples</taxon>
    </lineage>
</organism>
<accession>E9L1M2</accession>
<dbReference type="PANTHER" id="PTHR44942:SF4">
    <property type="entry name" value="METHYLTRANSFERASE TYPE 11 DOMAIN-CONTAINING PROTEIN"/>
    <property type="match status" value="1"/>
</dbReference>
<evidence type="ECO:0000256" key="1">
    <source>
        <dbReference type="ARBA" id="ARBA00008361"/>
    </source>
</evidence>
<proteinExistence type="inferred from homology"/>
<dbReference type="EMBL" id="HM486075">
    <property type="protein sequence ID" value="ADU56101.1"/>
    <property type="molecule type" value="Genomic_DNA"/>
</dbReference>
<dbReference type="InterPro" id="IPR029063">
    <property type="entry name" value="SAM-dependent_MTases_sf"/>
</dbReference>
<evidence type="ECO:0000256" key="2">
    <source>
        <dbReference type="ARBA" id="ARBA00022603"/>
    </source>
</evidence>
<sequence>MVGNMSNLSPEPHKNRQMAEWFGLDAARYDRARPSYPEALVDRIIALSPGKNFVDVGCGTGISSRPFQAAGCTVLGVEPDARMADFARGRGLDVEVAKFEDWDPAGRTFDAVVSGTAWHWVDPVAGARKVADVLSPHGLLALFDNGFELPRAVLAAQAEAYRHAVPDASFQEPPERDREEKGAEEYAQQIYAKQYVKAAEGIRQTGAFGEPEGLRFEWDRTCTREEWLDQLPTQGGLNHLSEDARARFLAHLGAALDELGGTFTINYATVGIAAIRR</sequence>
<dbReference type="SUPFAM" id="SSF53335">
    <property type="entry name" value="S-adenosyl-L-methionine-dependent methyltransferases"/>
    <property type="match status" value="1"/>
</dbReference>
<feature type="domain" description="Methyltransferase type 11" evidence="4">
    <location>
        <begin position="54"/>
        <end position="141"/>
    </location>
</feature>
<dbReference type="Gene3D" id="3.40.50.150">
    <property type="entry name" value="Vaccinia Virus protein VP39"/>
    <property type="match status" value="1"/>
</dbReference>
<dbReference type="AlphaFoldDB" id="E9L1M2"/>
<evidence type="ECO:0000256" key="3">
    <source>
        <dbReference type="ARBA" id="ARBA00022679"/>
    </source>
</evidence>